<dbReference type="AlphaFoldDB" id="A0A8J3FD46"/>
<dbReference type="SUPFAM" id="SSF55729">
    <property type="entry name" value="Acyl-CoA N-acyltransferases (Nat)"/>
    <property type="match status" value="1"/>
</dbReference>
<gene>
    <name evidence="1" type="ORF">GCM10010123_44110</name>
</gene>
<reference evidence="1" key="2">
    <citation type="submission" date="2020-09" db="EMBL/GenBank/DDBJ databases">
        <authorList>
            <person name="Sun Q."/>
            <person name="Ohkuma M."/>
        </authorList>
    </citation>
    <scope>NUCLEOTIDE SEQUENCE</scope>
    <source>
        <strain evidence="1">JCM 3090</strain>
    </source>
</reference>
<dbReference type="Proteomes" id="UP000649739">
    <property type="component" value="Unassembled WGS sequence"/>
</dbReference>
<sequence length="129" mass="14027">MSPGVSSFRSGAAHKGLSGIVDRSAVVPTGSAMTAPEAARDAAGKGPGAIMLEWAGDEIRSWGRRWLRIDVHRHNHDLQRYYERLGFAKVAELTAPDPSVPGRTRGSGTLARCWIRWIASTCSSPWPCR</sequence>
<dbReference type="EMBL" id="BMQB01000013">
    <property type="protein sequence ID" value="GGK09408.1"/>
    <property type="molecule type" value="Genomic_DNA"/>
</dbReference>
<evidence type="ECO:0000313" key="1">
    <source>
        <dbReference type="EMBL" id="GGK09408.1"/>
    </source>
</evidence>
<reference evidence="1" key="1">
    <citation type="journal article" date="2014" name="Int. J. Syst. Evol. Microbiol.">
        <title>Complete genome sequence of Corynebacterium casei LMG S-19264T (=DSM 44701T), isolated from a smear-ripened cheese.</title>
        <authorList>
            <consortium name="US DOE Joint Genome Institute (JGI-PGF)"/>
            <person name="Walter F."/>
            <person name="Albersmeier A."/>
            <person name="Kalinowski J."/>
            <person name="Ruckert C."/>
        </authorList>
    </citation>
    <scope>NUCLEOTIDE SEQUENCE</scope>
    <source>
        <strain evidence="1">JCM 3090</strain>
    </source>
</reference>
<proteinExistence type="predicted"/>
<dbReference type="InterPro" id="IPR016181">
    <property type="entry name" value="Acyl_CoA_acyltransferase"/>
</dbReference>
<protein>
    <submittedName>
        <fullName evidence="1">Uncharacterized protein</fullName>
    </submittedName>
</protein>
<dbReference type="Gene3D" id="3.40.630.30">
    <property type="match status" value="1"/>
</dbReference>
<evidence type="ECO:0000313" key="2">
    <source>
        <dbReference type="Proteomes" id="UP000649739"/>
    </source>
</evidence>
<accession>A0A8J3FD46</accession>
<comment type="caution">
    <text evidence="1">The sequence shown here is derived from an EMBL/GenBank/DDBJ whole genome shotgun (WGS) entry which is preliminary data.</text>
</comment>
<name>A0A8J3FD46_9ACTN</name>
<organism evidence="1 2">
    <name type="scientific">Pilimelia anulata</name>
    <dbReference type="NCBI Taxonomy" id="53371"/>
    <lineage>
        <taxon>Bacteria</taxon>
        <taxon>Bacillati</taxon>
        <taxon>Actinomycetota</taxon>
        <taxon>Actinomycetes</taxon>
        <taxon>Micromonosporales</taxon>
        <taxon>Micromonosporaceae</taxon>
        <taxon>Pilimelia</taxon>
    </lineage>
</organism>
<keyword evidence="2" id="KW-1185">Reference proteome</keyword>